<name>A0ABV1K304_9PSEU</name>
<sequence>MDEILDAALHPVLRDLAGAGPAARVRLRDQEWSGDPGRPSAMLRGPDGTMRGVAVLRGDPPERRVADAAEQVQEWAVGTLAAVGASNWPGCPAHPGTHPLRVGIRADRAWWECPRTGDGVAAVGELGDRR</sequence>
<dbReference type="Proteomes" id="UP001464923">
    <property type="component" value="Unassembled WGS sequence"/>
</dbReference>
<proteinExistence type="predicted"/>
<evidence type="ECO:0000313" key="3">
    <source>
        <dbReference type="Proteomes" id="UP001464923"/>
    </source>
</evidence>
<protein>
    <submittedName>
        <fullName evidence="2">Uncharacterized protein</fullName>
    </submittedName>
</protein>
<dbReference type="RefSeq" id="WP_345650131.1">
    <property type="nucleotide sequence ID" value="NZ_BAABLY010000064.1"/>
</dbReference>
<organism evidence="2 3">
    <name type="scientific">Pseudonocardia tropica</name>
    <dbReference type="NCBI Taxonomy" id="681289"/>
    <lineage>
        <taxon>Bacteria</taxon>
        <taxon>Bacillati</taxon>
        <taxon>Actinomycetota</taxon>
        <taxon>Actinomycetes</taxon>
        <taxon>Pseudonocardiales</taxon>
        <taxon>Pseudonocardiaceae</taxon>
        <taxon>Pseudonocardia</taxon>
    </lineage>
</organism>
<comment type="caution">
    <text evidence="2">The sequence shown here is derived from an EMBL/GenBank/DDBJ whole genome shotgun (WGS) entry which is preliminary data.</text>
</comment>
<evidence type="ECO:0000256" key="1">
    <source>
        <dbReference type="SAM" id="MobiDB-lite"/>
    </source>
</evidence>
<gene>
    <name evidence="2" type="ORF">WHI96_23050</name>
</gene>
<feature type="region of interest" description="Disordered" evidence="1">
    <location>
        <begin position="30"/>
        <end position="50"/>
    </location>
</feature>
<keyword evidence="3" id="KW-1185">Reference proteome</keyword>
<dbReference type="EMBL" id="JBEDNP010000017">
    <property type="protein sequence ID" value="MEQ3541697.1"/>
    <property type="molecule type" value="Genomic_DNA"/>
</dbReference>
<reference evidence="2 3" key="1">
    <citation type="submission" date="2024-03" db="EMBL/GenBank/DDBJ databases">
        <title>Draft genome sequence of Pseudonocardia tropica JCM 19149.</title>
        <authorList>
            <person name="Butdee W."/>
            <person name="Duangmal K."/>
        </authorList>
    </citation>
    <scope>NUCLEOTIDE SEQUENCE [LARGE SCALE GENOMIC DNA]</scope>
    <source>
        <strain evidence="2 3">JCM 19149</strain>
    </source>
</reference>
<evidence type="ECO:0000313" key="2">
    <source>
        <dbReference type="EMBL" id="MEQ3541697.1"/>
    </source>
</evidence>
<accession>A0ABV1K304</accession>